<name>A0A926FFA9_9FIRM</name>
<evidence type="ECO:0000313" key="2">
    <source>
        <dbReference type="EMBL" id="MBC8597219.1"/>
    </source>
</evidence>
<dbReference type="AlphaFoldDB" id="A0A926FFA9"/>
<evidence type="ECO:0000313" key="3">
    <source>
        <dbReference type="Proteomes" id="UP000647416"/>
    </source>
</evidence>
<dbReference type="RefSeq" id="WP_262432531.1">
    <property type="nucleotide sequence ID" value="NZ_JACRTE010000017.1"/>
</dbReference>
<feature type="domain" description="HTH cro/C1-type" evidence="1">
    <location>
        <begin position="16"/>
        <end position="62"/>
    </location>
</feature>
<dbReference type="InterPro" id="IPR010982">
    <property type="entry name" value="Lambda_DNA-bd_dom_sf"/>
</dbReference>
<dbReference type="GO" id="GO:0003677">
    <property type="term" value="F:DNA binding"/>
    <property type="evidence" value="ECO:0007669"/>
    <property type="project" value="InterPro"/>
</dbReference>
<organism evidence="2 3">
    <name type="scientific">Qingrenia yutianensis</name>
    <dbReference type="NCBI Taxonomy" id="2763676"/>
    <lineage>
        <taxon>Bacteria</taxon>
        <taxon>Bacillati</taxon>
        <taxon>Bacillota</taxon>
        <taxon>Clostridia</taxon>
        <taxon>Eubacteriales</taxon>
        <taxon>Oscillospiraceae</taxon>
        <taxon>Qingrenia</taxon>
    </lineage>
</organism>
<proteinExistence type="predicted"/>
<gene>
    <name evidence="2" type="ORF">H8706_10135</name>
</gene>
<sequence>MEKMKYALLRRDMFVQGITQNDISAVLGKSQTYLTTRFHGSKCFTIDEGYKILDVLKVPREKLAEYFPYSGYAQ</sequence>
<dbReference type="Pfam" id="PF01381">
    <property type="entry name" value="HTH_3"/>
    <property type="match status" value="1"/>
</dbReference>
<protein>
    <submittedName>
        <fullName evidence="2">Helix-turn-helix transcriptional regulator</fullName>
    </submittedName>
</protein>
<evidence type="ECO:0000259" key="1">
    <source>
        <dbReference type="Pfam" id="PF01381"/>
    </source>
</evidence>
<dbReference type="InterPro" id="IPR001387">
    <property type="entry name" value="Cro/C1-type_HTH"/>
</dbReference>
<dbReference type="Proteomes" id="UP000647416">
    <property type="component" value="Unassembled WGS sequence"/>
</dbReference>
<dbReference type="SUPFAM" id="SSF47413">
    <property type="entry name" value="lambda repressor-like DNA-binding domains"/>
    <property type="match status" value="1"/>
</dbReference>
<accession>A0A926FFA9</accession>
<reference evidence="2" key="1">
    <citation type="submission" date="2020-08" db="EMBL/GenBank/DDBJ databases">
        <title>Genome public.</title>
        <authorList>
            <person name="Liu C."/>
            <person name="Sun Q."/>
        </authorList>
    </citation>
    <scope>NUCLEOTIDE SEQUENCE</scope>
    <source>
        <strain evidence="2">NSJ-50</strain>
    </source>
</reference>
<keyword evidence="3" id="KW-1185">Reference proteome</keyword>
<comment type="caution">
    <text evidence="2">The sequence shown here is derived from an EMBL/GenBank/DDBJ whole genome shotgun (WGS) entry which is preliminary data.</text>
</comment>
<dbReference type="EMBL" id="JACRTE010000017">
    <property type="protein sequence ID" value="MBC8597219.1"/>
    <property type="molecule type" value="Genomic_DNA"/>
</dbReference>